<keyword evidence="3" id="KW-1185">Reference proteome</keyword>
<dbReference type="Proteomes" id="UP000501690">
    <property type="component" value="Linkage Group LG1"/>
</dbReference>
<reference evidence="2 3" key="1">
    <citation type="submission" date="2019-04" db="EMBL/GenBank/DDBJ databases">
        <title>An improved genome assembly and genetic linkage map for asparagus bean, Vigna unguiculata ssp. sesquipedialis.</title>
        <authorList>
            <person name="Xia Q."/>
            <person name="Zhang R."/>
            <person name="Dong Y."/>
        </authorList>
    </citation>
    <scope>NUCLEOTIDE SEQUENCE [LARGE SCALE GENOMIC DNA]</scope>
    <source>
        <tissue evidence="2">Leaf</tissue>
    </source>
</reference>
<evidence type="ECO:0000313" key="2">
    <source>
        <dbReference type="EMBL" id="QCD78979.1"/>
    </source>
</evidence>
<dbReference type="EMBL" id="CP039345">
    <property type="protein sequence ID" value="QCD78979.1"/>
    <property type="molecule type" value="Genomic_DNA"/>
</dbReference>
<sequence>MQEEEGVAAFVFQNTGEVQAARARKGCSHGFRHELEWWVAAGDVGEDGGASGAQIERQRSSWTAKASRLHGGGGANEWQCDVVAVFRHVQRWPDVFVAAMEVAAAEWVGAK</sequence>
<evidence type="ECO:0000256" key="1">
    <source>
        <dbReference type="SAM" id="MobiDB-lite"/>
    </source>
</evidence>
<organism evidence="2 3">
    <name type="scientific">Vigna unguiculata</name>
    <name type="common">Cowpea</name>
    <dbReference type="NCBI Taxonomy" id="3917"/>
    <lineage>
        <taxon>Eukaryota</taxon>
        <taxon>Viridiplantae</taxon>
        <taxon>Streptophyta</taxon>
        <taxon>Embryophyta</taxon>
        <taxon>Tracheophyta</taxon>
        <taxon>Spermatophyta</taxon>
        <taxon>Magnoliopsida</taxon>
        <taxon>eudicotyledons</taxon>
        <taxon>Gunneridae</taxon>
        <taxon>Pentapetalae</taxon>
        <taxon>rosids</taxon>
        <taxon>fabids</taxon>
        <taxon>Fabales</taxon>
        <taxon>Fabaceae</taxon>
        <taxon>Papilionoideae</taxon>
        <taxon>50 kb inversion clade</taxon>
        <taxon>NPAAA clade</taxon>
        <taxon>indigoferoid/millettioid clade</taxon>
        <taxon>Phaseoleae</taxon>
        <taxon>Vigna</taxon>
    </lineage>
</organism>
<dbReference type="AlphaFoldDB" id="A0A4D6KUN8"/>
<evidence type="ECO:0000313" key="3">
    <source>
        <dbReference type="Proteomes" id="UP000501690"/>
    </source>
</evidence>
<accession>A0A4D6KUN8</accession>
<protein>
    <submittedName>
        <fullName evidence="2">Uncharacterized protein</fullName>
    </submittedName>
</protein>
<feature type="region of interest" description="Disordered" evidence="1">
    <location>
        <begin position="48"/>
        <end position="73"/>
    </location>
</feature>
<name>A0A4D6KUN8_VIGUN</name>
<gene>
    <name evidence="2" type="ORF">DEO72_LG1g2616</name>
</gene>
<proteinExistence type="predicted"/>